<dbReference type="Pfam" id="PF03417">
    <property type="entry name" value="AAT"/>
    <property type="match status" value="1"/>
</dbReference>
<name>A0A498DBN1_9BACI</name>
<protein>
    <submittedName>
        <fullName evidence="2">Linear amide C-N hydrolase</fullName>
    </submittedName>
</protein>
<gene>
    <name evidence="2" type="ORF">D8M04_11350</name>
</gene>
<keyword evidence="3" id="KW-1185">Reference proteome</keyword>
<dbReference type="InterPro" id="IPR047801">
    <property type="entry name" value="Peptidase_C45"/>
</dbReference>
<dbReference type="InterPro" id="IPR029055">
    <property type="entry name" value="Ntn_hydrolases_N"/>
</dbReference>
<dbReference type="PANTHER" id="PTHR34180">
    <property type="entry name" value="PEPTIDASE C45"/>
    <property type="match status" value="1"/>
</dbReference>
<accession>A0A498DBN1</accession>
<dbReference type="CDD" id="cd01935">
    <property type="entry name" value="Ntn_CGH_like"/>
    <property type="match status" value="1"/>
</dbReference>
<sequence>MIQVYSDMFTFRGNHYQFGYKQGEWLRTSPILPNRRKQSGRNKKNYTIDVTKAMDAFQTFHPSILEELEGLGDALQMPWEEALKEFGGYYLEYGRSGCSIITTSNSLVRNYDNAPETYEGRYMLYQPTDQGYASLGPTMQITGRTDGLNEKGLVVGYNFVHRKKGMDGFVCNMVARLVLETCATIEEAVHLLTELPHRHSFNYVIMDQTGKSIIVEASPRSVVTRSDNACTNHFDTLTDENRYKMDESISRLSVIKQQQQGITDGYSAYRLMNDTDKGVFSKKYGAWAGTLHTSAYFPREMKAWYSLGGDRPPFIIDLQKWLKGEELRVKKVKGELDTNSPFVNM</sequence>
<dbReference type="InterPro" id="IPR047794">
    <property type="entry name" value="C45_proenzyme-like"/>
</dbReference>
<dbReference type="OrthoDB" id="8617387at2"/>
<dbReference type="NCBIfam" id="NF040521">
    <property type="entry name" value="C45_proenzyme"/>
    <property type="match status" value="1"/>
</dbReference>
<reference evidence="2 3" key="1">
    <citation type="submission" date="2018-10" db="EMBL/GenBank/DDBJ databases">
        <title>Oceanobacillus sp. YLB-02 draft genome.</title>
        <authorList>
            <person name="Yu L."/>
        </authorList>
    </citation>
    <scope>NUCLEOTIDE SEQUENCE [LARGE SCALE GENOMIC DNA]</scope>
    <source>
        <strain evidence="2 3">YLB-02</strain>
    </source>
</reference>
<evidence type="ECO:0000259" key="1">
    <source>
        <dbReference type="Pfam" id="PF03417"/>
    </source>
</evidence>
<organism evidence="2 3">
    <name type="scientific">Oceanobacillus piezotolerans</name>
    <dbReference type="NCBI Taxonomy" id="2448030"/>
    <lineage>
        <taxon>Bacteria</taxon>
        <taxon>Bacillati</taxon>
        <taxon>Bacillota</taxon>
        <taxon>Bacilli</taxon>
        <taxon>Bacillales</taxon>
        <taxon>Bacillaceae</taxon>
        <taxon>Oceanobacillus</taxon>
    </lineage>
</organism>
<dbReference type="Proteomes" id="UP000270219">
    <property type="component" value="Unassembled WGS sequence"/>
</dbReference>
<comment type="caution">
    <text evidence="2">The sequence shown here is derived from an EMBL/GenBank/DDBJ whole genome shotgun (WGS) entry which is preliminary data.</text>
</comment>
<dbReference type="SUPFAM" id="SSF56235">
    <property type="entry name" value="N-terminal nucleophile aminohydrolases (Ntn hydrolases)"/>
    <property type="match status" value="1"/>
</dbReference>
<evidence type="ECO:0000313" key="3">
    <source>
        <dbReference type="Proteomes" id="UP000270219"/>
    </source>
</evidence>
<dbReference type="EMBL" id="RCHR01000003">
    <property type="protein sequence ID" value="RLL45440.1"/>
    <property type="molecule type" value="Genomic_DNA"/>
</dbReference>
<dbReference type="AlphaFoldDB" id="A0A498DBN1"/>
<keyword evidence="2" id="KW-0378">Hydrolase</keyword>
<feature type="domain" description="Peptidase C45 hydrolase" evidence="1">
    <location>
        <begin position="106"/>
        <end position="311"/>
    </location>
</feature>
<dbReference type="GO" id="GO:0016787">
    <property type="term" value="F:hydrolase activity"/>
    <property type="evidence" value="ECO:0007669"/>
    <property type="project" value="UniProtKB-KW"/>
</dbReference>
<dbReference type="PANTHER" id="PTHR34180:SF1">
    <property type="entry name" value="BETA-ALANYL-DOPAMINE_CARCININE HYDROLASE"/>
    <property type="match status" value="1"/>
</dbReference>
<dbReference type="Gene3D" id="3.60.60.10">
    <property type="entry name" value="Penicillin V Acylase, Chain A"/>
    <property type="match status" value="1"/>
</dbReference>
<evidence type="ECO:0000313" key="2">
    <source>
        <dbReference type="EMBL" id="RLL45440.1"/>
    </source>
</evidence>
<dbReference type="RefSeq" id="WP_121523026.1">
    <property type="nucleotide sequence ID" value="NZ_RCHR01000003.1"/>
</dbReference>
<proteinExistence type="predicted"/>
<dbReference type="InterPro" id="IPR005079">
    <property type="entry name" value="Peptidase_C45_hydrolase"/>
</dbReference>